<dbReference type="EMBL" id="JBHRSL010000010">
    <property type="protein sequence ID" value="MFC3052288.1"/>
    <property type="molecule type" value="Genomic_DNA"/>
</dbReference>
<organism evidence="1 2">
    <name type="scientific">Kordiimonas pumila</name>
    <dbReference type="NCBI Taxonomy" id="2161677"/>
    <lineage>
        <taxon>Bacteria</taxon>
        <taxon>Pseudomonadati</taxon>
        <taxon>Pseudomonadota</taxon>
        <taxon>Alphaproteobacteria</taxon>
        <taxon>Kordiimonadales</taxon>
        <taxon>Kordiimonadaceae</taxon>
        <taxon>Kordiimonas</taxon>
    </lineage>
</organism>
<sequence length="48" mass="5151">MRVRLSLIAIEVIMDIGLEALTKGYVVRNHRRRASGGIIKGACLVGSG</sequence>
<dbReference type="Proteomes" id="UP001595444">
    <property type="component" value="Unassembled WGS sequence"/>
</dbReference>
<keyword evidence="2" id="KW-1185">Reference proteome</keyword>
<name>A0ABV7D5I8_9PROT</name>
<dbReference type="RefSeq" id="WP_380083292.1">
    <property type="nucleotide sequence ID" value="NZ_JBHRSL010000010.1"/>
</dbReference>
<comment type="caution">
    <text evidence="1">The sequence shown here is derived from an EMBL/GenBank/DDBJ whole genome shotgun (WGS) entry which is preliminary data.</text>
</comment>
<accession>A0ABV7D5I8</accession>
<evidence type="ECO:0000313" key="1">
    <source>
        <dbReference type="EMBL" id="MFC3052288.1"/>
    </source>
</evidence>
<protein>
    <submittedName>
        <fullName evidence="1">Uncharacterized protein</fullName>
    </submittedName>
</protein>
<reference evidence="2" key="1">
    <citation type="journal article" date="2019" name="Int. J. Syst. Evol. Microbiol.">
        <title>The Global Catalogue of Microorganisms (GCM) 10K type strain sequencing project: providing services to taxonomists for standard genome sequencing and annotation.</title>
        <authorList>
            <consortium name="The Broad Institute Genomics Platform"/>
            <consortium name="The Broad Institute Genome Sequencing Center for Infectious Disease"/>
            <person name="Wu L."/>
            <person name="Ma J."/>
        </authorList>
    </citation>
    <scope>NUCLEOTIDE SEQUENCE [LARGE SCALE GENOMIC DNA]</scope>
    <source>
        <strain evidence="2">KCTC 62164</strain>
    </source>
</reference>
<gene>
    <name evidence="1" type="ORF">ACFOKA_10270</name>
</gene>
<proteinExistence type="predicted"/>
<evidence type="ECO:0000313" key="2">
    <source>
        <dbReference type="Proteomes" id="UP001595444"/>
    </source>
</evidence>